<dbReference type="Gene3D" id="3.90.190.20">
    <property type="entry name" value="Mur ligase, C-terminal domain"/>
    <property type="match status" value="1"/>
</dbReference>
<dbReference type="GO" id="GO:0008765">
    <property type="term" value="F:UDP-N-acetylmuramoylalanyl-D-glutamate-2,6-diaminopimelate ligase activity"/>
    <property type="evidence" value="ECO:0007669"/>
    <property type="project" value="UniProtKB-UniRule"/>
</dbReference>
<dbReference type="PANTHER" id="PTHR23135:SF4">
    <property type="entry name" value="UDP-N-ACETYLMURAMOYL-L-ALANYL-D-GLUTAMATE--2,6-DIAMINOPIMELATE LIGASE MURE HOMOLOG, CHLOROPLASTIC"/>
    <property type="match status" value="1"/>
</dbReference>
<comment type="subcellular location">
    <subcellularLocation>
        <location evidence="7 8">Cytoplasm</location>
    </subcellularLocation>
</comment>
<feature type="binding site" evidence="7">
    <location>
        <position position="435"/>
    </location>
    <ligand>
        <name>meso-2,6-diaminopimelate</name>
        <dbReference type="ChEBI" id="CHEBI:57791"/>
    </ligand>
</feature>
<dbReference type="GO" id="GO:0071555">
    <property type="term" value="P:cell wall organization"/>
    <property type="evidence" value="ECO:0007669"/>
    <property type="project" value="UniProtKB-KW"/>
</dbReference>
<evidence type="ECO:0000256" key="5">
    <source>
        <dbReference type="ARBA" id="ARBA00023306"/>
    </source>
</evidence>
<feature type="binding site" evidence="7">
    <location>
        <position position="519"/>
    </location>
    <ligand>
        <name>meso-2,6-diaminopimelate</name>
        <dbReference type="ChEBI" id="CHEBI:57791"/>
    </ligand>
</feature>
<gene>
    <name evidence="7 13" type="primary">murE</name>
    <name evidence="13" type="ORF">NCTC8139_01255</name>
</gene>
<dbReference type="InterPro" id="IPR036565">
    <property type="entry name" value="Mur-like_cat_sf"/>
</dbReference>
<dbReference type="GO" id="GO:0000287">
    <property type="term" value="F:magnesium ion binding"/>
    <property type="evidence" value="ECO:0007669"/>
    <property type="project" value="UniProtKB-UniRule"/>
</dbReference>
<keyword evidence="7" id="KW-0547">Nucleotide-binding</keyword>
<dbReference type="SUPFAM" id="SSF63418">
    <property type="entry name" value="MurE/MurF N-terminal domain"/>
    <property type="match status" value="1"/>
</dbReference>
<name>A0ABD7V096_9ACTN</name>
<dbReference type="InterPro" id="IPR013221">
    <property type="entry name" value="Mur_ligase_cen"/>
</dbReference>
<dbReference type="InterPro" id="IPR004101">
    <property type="entry name" value="Mur_ligase_C"/>
</dbReference>
<dbReference type="PANTHER" id="PTHR23135">
    <property type="entry name" value="MUR LIGASE FAMILY MEMBER"/>
    <property type="match status" value="1"/>
</dbReference>
<dbReference type="Pfam" id="PF08245">
    <property type="entry name" value="Mur_ligase_M"/>
    <property type="match status" value="1"/>
</dbReference>
<evidence type="ECO:0000256" key="4">
    <source>
        <dbReference type="ARBA" id="ARBA00022984"/>
    </source>
</evidence>
<sequence>MASRGSAGKGTGGKKKGAKVPGRPREVAPTAVTVLSTATGARLDLVGGADRDTAVRGVTLRAQDVRPGDLFAALPGASTHGARFADQAVAAGATAILTDSAGRAELARVLPPETAVAVLIHSNPRSVLGSVSARVYGNPSQRLKLIGITGTSGKTTTSYLVEAALLAAGHSVGLIGTVETRVNGVAQPSSLTTPEAPTLQALLASMLEDGVDVVVMEVSSHALSLGRVDGAHFAIGAFTNLSQDHLDFHHSMRAYFDAKAQLFAPASPVHAVRSVICVDDDWGRRMAEIARRPGEAPHMQPVTVSTGPTPAHWRAGESVPAPDGTTHTPIVEPEGRHELVIPLPGRYNVANGLLAVAVAHAAGVPVSTALEAVAKVSVPGRLQRVDLGQPFLALVDYAHKPGAVEAVLTTLRGQLGGTESSAGRLAVVLGAGGDRDAGKRPLMGAAAARGAELVVVTDDNPRSEDPAAIRAEVLAGARGVDEADRPPGAEPVREVGDRAAAIAEAIAWARPGDIVLVAGKGHETGQEINGVKHPFDDREVVAQALESVIGDASASTPAAEGDR</sequence>
<keyword evidence="4 7" id="KW-0573">Peptidoglycan synthesis</keyword>
<keyword evidence="7" id="KW-0963">Cytoplasm</keyword>
<dbReference type="GeneID" id="60749286"/>
<comment type="similarity">
    <text evidence="1 7">Belongs to the MurCDEF family. MurE subfamily.</text>
</comment>
<organism evidence="13 14">
    <name type="scientific">Gordonia paraffinivorans</name>
    <dbReference type="NCBI Taxonomy" id="175628"/>
    <lineage>
        <taxon>Bacteria</taxon>
        <taxon>Bacillati</taxon>
        <taxon>Actinomycetota</taxon>
        <taxon>Actinomycetes</taxon>
        <taxon>Mycobacteriales</taxon>
        <taxon>Gordoniaceae</taxon>
        <taxon>Gordonia</taxon>
    </lineage>
</organism>
<comment type="cofactor">
    <cofactor evidence="7">
        <name>Mg(2+)</name>
        <dbReference type="ChEBI" id="CHEBI:18420"/>
    </cofactor>
</comment>
<feature type="binding site" evidence="7">
    <location>
        <begin position="192"/>
        <end position="193"/>
    </location>
    <ligand>
        <name>UDP-N-acetyl-alpha-D-muramoyl-L-alanyl-D-glutamate</name>
        <dbReference type="ChEBI" id="CHEBI:83900"/>
    </ligand>
</feature>
<dbReference type="GO" id="GO:0008360">
    <property type="term" value="P:regulation of cell shape"/>
    <property type="evidence" value="ECO:0007669"/>
    <property type="project" value="UniProtKB-KW"/>
</dbReference>
<dbReference type="AlphaFoldDB" id="A0ABD7V096"/>
<dbReference type="Gene3D" id="3.40.1390.10">
    <property type="entry name" value="MurE/MurF, N-terminal domain"/>
    <property type="match status" value="1"/>
</dbReference>
<keyword evidence="7 13" id="KW-0436">Ligase</keyword>
<dbReference type="GO" id="GO:0009252">
    <property type="term" value="P:peptidoglycan biosynthetic process"/>
    <property type="evidence" value="ECO:0007669"/>
    <property type="project" value="UniProtKB-UniRule"/>
</dbReference>
<dbReference type="RefSeq" id="WP_109237651.1">
    <property type="nucleotide sequence ID" value="NZ_CAACYD010000005.1"/>
</dbReference>
<evidence type="ECO:0000256" key="9">
    <source>
        <dbReference type="SAM" id="MobiDB-lite"/>
    </source>
</evidence>
<feature type="binding site" evidence="7">
    <location>
        <position position="219"/>
    </location>
    <ligand>
        <name>UDP-N-acetyl-alpha-D-muramoyl-L-alanyl-D-glutamate</name>
        <dbReference type="ChEBI" id="CHEBI:83900"/>
    </ligand>
</feature>
<evidence type="ECO:0000259" key="12">
    <source>
        <dbReference type="Pfam" id="PF08245"/>
    </source>
</evidence>
<comment type="caution">
    <text evidence="13">The sequence shown here is derived from an EMBL/GenBank/DDBJ whole genome shotgun (WGS) entry which is preliminary data.</text>
</comment>
<dbReference type="GO" id="GO:0005737">
    <property type="term" value="C:cytoplasm"/>
    <property type="evidence" value="ECO:0007669"/>
    <property type="project" value="UniProtKB-SubCell"/>
</dbReference>
<feature type="domain" description="Mur ligase central" evidence="12">
    <location>
        <begin position="148"/>
        <end position="359"/>
    </location>
</feature>
<dbReference type="HAMAP" id="MF_00208">
    <property type="entry name" value="MurE"/>
    <property type="match status" value="1"/>
</dbReference>
<comment type="pathway">
    <text evidence="7 8">Cell wall biogenesis; peptidoglycan biosynthesis.</text>
</comment>
<comment type="function">
    <text evidence="7">Catalyzes the addition of meso-diaminopimelic acid to the nucleotide precursor UDP-N-acetylmuramoyl-L-alanyl-D-glutamate (UMAG) in the biosynthesis of bacterial cell-wall peptidoglycan.</text>
</comment>
<feature type="modified residue" description="N6-carboxylysine" evidence="7">
    <location>
        <position position="259"/>
    </location>
</feature>
<evidence type="ECO:0000256" key="7">
    <source>
        <dbReference type="HAMAP-Rule" id="MF_00208"/>
    </source>
</evidence>
<evidence type="ECO:0000259" key="11">
    <source>
        <dbReference type="Pfam" id="PF02875"/>
    </source>
</evidence>
<dbReference type="EMBL" id="CAACYD010000005">
    <property type="protein sequence ID" value="VFA82837.1"/>
    <property type="molecule type" value="Genomic_DNA"/>
</dbReference>
<feature type="binding site" evidence="7">
    <location>
        <begin position="150"/>
        <end position="156"/>
    </location>
    <ligand>
        <name>ATP</name>
        <dbReference type="ChEBI" id="CHEBI:30616"/>
    </ligand>
</feature>
<comment type="caution">
    <text evidence="7">Lacks conserved residue(s) required for the propagation of feature annotation.</text>
</comment>
<dbReference type="GO" id="GO:0005524">
    <property type="term" value="F:ATP binding"/>
    <property type="evidence" value="ECO:0007669"/>
    <property type="project" value="UniProtKB-UniRule"/>
</dbReference>
<feature type="domain" description="Mur ligase C-terminal" evidence="11">
    <location>
        <begin position="380"/>
        <end position="521"/>
    </location>
</feature>
<dbReference type="InterPro" id="IPR005761">
    <property type="entry name" value="UDP-N-AcMur-Glu-dNH2Pim_ligase"/>
</dbReference>
<dbReference type="Pfam" id="PF02875">
    <property type="entry name" value="Mur_ligase_C"/>
    <property type="match status" value="1"/>
</dbReference>
<dbReference type="EC" id="6.3.2.13" evidence="7"/>
<evidence type="ECO:0000313" key="13">
    <source>
        <dbReference type="EMBL" id="VFA82837.1"/>
    </source>
</evidence>
<feature type="binding site" evidence="7">
    <location>
        <begin position="459"/>
        <end position="462"/>
    </location>
    <ligand>
        <name>meso-2,6-diaminopimelate</name>
        <dbReference type="ChEBI" id="CHEBI:57791"/>
    </ligand>
</feature>
<evidence type="ECO:0000256" key="2">
    <source>
        <dbReference type="ARBA" id="ARBA00022618"/>
    </source>
</evidence>
<dbReference type="NCBIfam" id="NF001124">
    <property type="entry name" value="PRK00139.1-2"/>
    <property type="match status" value="1"/>
</dbReference>
<keyword evidence="6 7" id="KW-0961">Cell wall biogenesis/degradation</keyword>
<feature type="region of interest" description="Disordered" evidence="9">
    <location>
        <begin position="1"/>
        <end position="29"/>
    </location>
</feature>
<feature type="domain" description="Mur ligase N-terminal catalytic" evidence="10">
    <location>
        <begin position="55"/>
        <end position="105"/>
    </location>
</feature>
<evidence type="ECO:0000256" key="3">
    <source>
        <dbReference type="ARBA" id="ARBA00022960"/>
    </source>
</evidence>
<reference evidence="13 14" key="1">
    <citation type="submission" date="2019-02" db="EMBL/GenBank/DDBJ databases">
        <authorList>
            <consortium name="Pathogen Informatics"/>
        </authorList>
    </citation>
    <scope>NUCLEOTIDE SEQUENCE [LARGE SCALE GENOMIC DNA]</scope>
    <source>
        <strain evidence="13 14">3012STDY6756503</strain>
    </source>
</reference>
<feature type="binding site" evidence="7">
    <location>
        <position position="523"/>
    </location>
    <ligand>
        <name>meso-2,6-diaminopimelate</name>
        <dbReference type="ChEBI" id="CHEBI:57791"/>
    </ligand>
</feature>
<keyword evidence="2 7" id="KW-0132">Cell division</keyword>
<keyword evidence="7" id="KW-0067">ATP-binding</keyword>
<dbReference type="Proteomes" id="UP000360750">
    <property type="component" value="Unassembled WGS sequence"/>
</dbReference>
<dbReference type="Pfam" id="PF01225">
    <property type="entry name" value="Mur_ligase"/>
    <property type="match status" value="1"/>
</dbReference>
<comment type="catalytic activity">
    <reaction evidence="7">
        <text>UDP-N-acetyl-alpha-D-muramoyl-L-alanyl-D-glutamate + meso-2,6-diaminopimelate + ATP = UDP-N-acetyl-alpha-D-muramoyl-L-alanyl-gamma-D-glutamyl-meso-2,6-diaminopimelate + ADP + phosphate + H(+)</text>
        <dbReference type="Rhea" id="RHEA:23676"/>
        <dbReference type="ChEBI" id="CHEBI:15378"/>
        <dbReference type="ChEBI" id="CHEBI:30616"/>
        <dbReference type="ChEBI" id="CHEBI:43474"/>
        <dbReference type="ChEBI" id="CHEBI:57791"/>
        <dbReference type="ChEBI" id="CHEBI:83900"/>
        <dbReference type="ChEBI" id="CHEBI:83905"/>
        <dbReference type="ChEBI" id="CHEBI:456216"/>
        <dbReference type="EC" id="6.3.2.13"/>
    </reaction>
</comment>
<dbReference type="Gene3D" id="3.40.1190.10">
    <property type="entry name" value="Mur-like, catalytic domain"/>
    <property type="match status" value="1"/>
</dbReference>
<dbReference type="SUPFAM" id="SSF53244">
    <property type="entry name" value="MurD-like peptide ligases, peptide-binding domain"/>
    <property type="match status" value="1"/>
</dbReference>
<dbReference type="SUPFAM" id="SSF53623">
    <property type="entry name" value="MurD-like peptide ligases, catalytic domain"/>
    <property type="match status" value="1"/>
</dbReference>
<accession>A0ABD7V096</accession>
<keyword evidence="7" id="KW-0460">Magnesium</keyword>
<comment type="PTM">
    <text evidence="7">Carboxylation is probably crucial for Mg(2+) binding and, consequently, for the gamma-phosphate positioning of ATP.</text>
</comment>
<dbReference type="GO" id="GO:0051301">
    <property type="term" value="P:cell division"/>
    <property type="evidence" value="ECO:0007669"/>
    <property type="project" value="UniProtKB-KW"/>
</dbReference>
<dbReference type="InterPro" id="IPR035911">
    <property type="entry name" value="MurE/MurF_N"/>
</dbReference>
<feature type="binding site" evidence="7">
    <location>
        <position position="60"/>
    </location>
    <ligand>
        <name>UDP-N-acetyl-alpha-D-muramoyl-L-alanyl-D-glutamate</name>
        <dbReference type="ChEBI" id="CHEBI:83900"/>
    </ligand>
</feature>
<keyword evidence="5 7" id="KW-0131">Cell cycle</keyword>
<evidence type="ECO:0000256" key="6">
    <source>
        <dbReference type="ARBA" id="ARBA00023316"/>
    </source>
</evidence>
<dbReference type="InterPro" id="IPR036615">
    <property type="entry name" value="Mur_ligase_C_dom_sf"/>
</dbReference>
<keyword evidence="3 7" id="KW-0133">Cell shape</keyword>
<dbReference type="NCBIfam" id="TIGR01085">
    <property type="entry name" value="murE"/>
    <property type="match status" value="1"/>
</dbReference>
<evidence type="ECO:0000259" key="10">
    <source>
        <dbReference type="Pfam" id="PF01225"/>
    </source>
</evidence>
<protein>
    <recommendedName>
        <fullName evidence="7">UDP-N-acetylmuramoyl-L-alanyl-D-glutamate--2,6-diaminopimelate ligase</fullName>
        <ecNumber evidence="7">6.3.2.13</ecNumber>
    </recommendedName>
    <alternativeName>
        <fullName evidence="7">Meso-A2pm-adding enzyme</fullName>
    </alternativeName>
    <alternativeName>
        <fullName evidence="7">Meso-diaminopimelate-adding enzyme</fullName>
    </alternativeName>
    <alternativeName>
        <fullName evidence="7">UDP-MurNAc-L-Ala-D-Glu:meso-diaminopimelate ligase</fullName>
    </alternativeName>
    <alternativeName>
        <fullName evidence="7">UDP-MurNAc-tripeptide synthetase</fullName>
    </alternativeName>
    <alternativeName>
        <fullName evidence="7">UDP-N-acetylmuramyl-tripeptide synthetase</fullName>
    </alternativeName>
</protein>
<evidence type="ECO:0000313" key="14">
    <source>
        <dbReference type="Proteomes" id="UP000360750"/>
    </source>
</evidence>
<feature type="short sequence motif" description="Meso-diaminopimelate recognition motif" evidence="7">
    <location>
        <begin position="459"/>
        <end position="462"/>
    </location>
</feature>
<evidence type="ECO:0000256" key="8">
    <source>
        <dbReference type="RuleBase" id="RU004135"/>
    </source>
</evidence>
<evidence type="ECO:0000256" key="1">
    <source>
        <dbReference type="ARBA" id="ARBA00005898"/>
    </source>
</evidence>
<dbReference type="NCBIfam" id="NF001126">
    <property type="entry name" value="PRK00139.1-4"/>
    <property type="match status" value="1"/>
</dbReference>
<dbReference type="InterPro" id="IPR000713">
    <property type="entry name" value="Mur_ligase_N"/>
</dbReference>
<feature type="binding site" evidence="7">
    <location>
        <position position="227"/>
    </location>
    <ligand>
        <name>UDP-N-acetyl-alpha-D-muramoyl-L-alanyl-D-glutamate</name>
        <dbReference type="ChEBI" id="CHEBI:83900"/>
    </ligand>
</feature>
<proteinExistence type="inferred from homology"/>